<gene>
    <name evidence="4" type="primary">bioY</name>
    <name evidence="4" type="ORF">CUZ56_00598</name>
</gene>
<sequence length="184" mass="19351">MNIAKKWSVFPGLYVWPVLMMLSIMAAAWVNIPFTAQGSVAVTLQGLFFMLTGLVLGSRVGPLVAVAYVGLGLLGLPVFPQGQSGMAALTGAYGGYLLGGVACAMSCSINTQRDAGSFQSVLMKCFSGYFIWLLLGSLMYKGATGVDFAQALATGFTPFIPSMVVLCAAAAGLYCFMRGKGWVR</sequence>
<evidence type="ECO:0000313" key="5">
    <source>
        <dbReference type="Proteomes" id="UP000286947"/>
    </source>
</evidence>
<keyword evidence="3" id="KW-0812">Transmembrane</keyword>
<keyword evidence="5" id="KW-1185">Reference proteome</keyword>
<evidence type="ECO:0000313" key="4">
    <source>
        <dbReference type="EMBL" id="RUS68113.1"/>
    </source>
</evidence>
<dbReference type="Proteomes" id="UP000286947">
    <property type="component" value="Unassembled WGS sequence"/>
</dbReference>
<dbReference type="EMBL" id="PQSP01000001">
    <property type="protein sequence ID" value="RUS68113.1"/>
    <property type="molecule type" value="Genomic_DNA"/>
</dbReference>
<organism evidence="4 5">
    <name type="scientific">Saezia sanguinis</name>
    <dbReference type="NCBI Taxonomy" id="1965230"/>
    <lineage>
        <taxon>Bacteria</taxon>
        <taxon>Pseudomonadati</taxon>
        <taxon>Pseudomonadota</taxon>
        <taxon>Betaproteobacteria</taxon>
        <taxon>Burkholderiales</taxon>
        <taxon>Saeziaceae</taxon>
        <taxon>Saezia</taxon>
    </lineage>
</organism>
<dbReference type="InterPro" id="IPR003784">
    <property type="entry name" value="BioY"/>
</dbReference>
<keyword evidence="2 3" id="KW-0472">Membrane</keyword>
<dbReference type="GO" id="GO:0005886">
    <property type="term" value="C:plasma membrane"/>
    <property type="evidence" value="ECO:0007669"/>
    <property type="project" value="UniProtKB-SubCell"/>
</dbReference>
<dbReference type="Gene3D" id="1.10.1760.20">
    <property type="match status" value="1"/>
</dbReference>
<dbReference type="PIRSF" id="PIRSF016661">
    <property type="entry name" value="BioY"/>
    <property type="match status" value="1"/>
</dbReference>
<comment type="caution">
    <text evidence="4">The sequence shown here is derived from an EMBL/GenBank/DDBJ whole genome shotgun (WGS) entry which is preliminary data.</text>
</comment>
<dbReference type="AlphaFoldDB" id="A0A433SH99"/>
<feature type="transmembrane region" description="Helical" evidence="3">
    <location>
        <begin position="63"/>
        <end position="80"/>
    </location>
</feature>
<feature type="transmembrane region" description="Helical" evidence="3">
    <location>
        <begin position="38"/>
        <end position="56"/>
    </location>
</feature>
<dbReference type="RefSeq" id="WP_126978009.1">
    <property type="nucleotide sequence ID" value="NZ_PQSP01000001.1"/>
</dbReference>
<comment type="subcellular location">
    <subcellularLocation>
        <location evidence="2">Cell membrane</location>
        <topology evidence="2">Multi-pass membrane protein</topology>
    </subcellularLocation>
</comment>
<feature type="transmembrane region" description="Helical" evidence="3">
    <location>
        <begin position="12"/>
        <end position="32"/>
    </location>
</feature>
<reference evidence="4 5" key="1">
    <citation type="submission" date="2018-01" db="EMBL/GenBank/DDBJ databases">
        <title>Saezia sanguinis gen. nov., sp. nov., in the order Burkholderiales isolated from human blood.</title>
        <authorList>
            <person name="Medina-Pascual M.J."/>
            <person name="Valdezate S."/>
            <person name="Monzon S."/>
            <person name="Cuesta I."/>
            <person name="Carrasco G."/>
            <person name="Villalon P."/>
            <person name="Saez-Nieto J.A."/>
        </authorList>
    </citation>
    <scope>NUCLEOTIDE SEQUENCE [LARGE SCALE GENOMIC DNA]</scope>
    <source>
        <strain evidence="4 5">CNM695-12</strain>
    </source>
</reference>
<protein>
    <recommendedName>
        <fullName evidence="2">Biotin transporter</fullName>
    </recommendedName>
</protein>
<feature type="transmembrane region" description="Helical" evidence="3">
    <location>
        <begin position="86"/>
        <end position="109"/>
    </location>
</feature>
<name>A0A433SH99_9BURK</name>
<keyword evidence="3" id="KW-1133">Transmembrane helix</keyword>
<dbReference type="GO" id="GO:0015225">
    <property type="term" value="F:biotin transmembrane transporter activity"/>
    <property type="evidence" value="ECO:0007669"/>
    <property type="project" value="UniProtKB-UniRule"/>
</dbReference>
<evidence type="ECO:0000256" key="2">
    <source>
        <dbReference type="PIRNR" id="PIRNR016661"/>
    </source>
</evidence>
<comment type="similarity">
    <text evidence="1 2">Belongs to the BioY family.</text>
</comment>
<keyword evidence="2" id="KW-1003">Cell membrane</keyword>
<keyword evidence="2" id="KW-0813">Transport</keyword>
<accession>A0A433SH99</accession>
<dbReference type="PANTHER" id="PTHR34295">
    <property type="entry name" value="BIOTIN TRANSPORTER BIOY"/>
    <property type="match status" value="1"/>
</dbReference>
<dbReference type="PANTHER" id="PTHR34295:SF1">
    <property type="entry name" value="BIOTIN TRANSPORTER BIOY"/>
    <property type="match status" value="1"/>
</dbReference>
<feature type="transmembrane region" description="Helical" evidence="3">
    <location>
        <begin position="121"/>
        <end position="139"/>
    </location>
</feature>
<evidence type="ECO:0000256" key="1">
    <source>
        <dbReference type="ARBA" id="ARBA00010692"/>
    </source>
</evidence>
<evidence type="ECO:0000256" key="3">
    <source>
        <dbReference type="SAM" id="Phobius"/>
    </source>
</evidence>
<dbReference type="Pfam" id="PF02632">
    <property type="entry name" value="BioY"/>
    <property type="match status" value="1"/>
</dbReference>
<feature type="transmembrane region" description="Helical" evidence="3">
    <location>
        <begin position="159"/>
        <end position="177"/>
    </location>
</feature>
<proteinExistence type="inferred from homology"/>